<dbReference type="Proteomes" id="UP000241788">
    <property type="component" value="Unassembled WGS sequence"/>
</dbReference>
<feature type="signal peptide" evidence="1">
    <location>
        <begin position="1"/>
        <end position="25"/>
    </location>
</feature>
<accession>A0A1N6R851</accession>
<evidence type="ECO:0000313" key="3">
    <source>
        <dbReference type="Proteomes" id="UP000241788"/>
    </source>
</evidence>
<evidence type="ECO:0000313" key="2">
    <source>
        <dbReference type="EMBL" id="SIQ25035.1"/>
    </source>
</evidence>
<evidence type="ECO:0000256" key="1">
    <source>
        <dbReference type="SAM" id="SignalP"/>
    </source>
</evidence>
<keyword evidence="1" id="KW-0732">Signal</keyword>
<dbReference type="AlphaFoldDB" id="A0A1N6R851"/>
<sequence>MKPIRMMIPLSGLLGLLLPVTAAFAQTVPAPSEFYFDEDRSTAQPIIAVRGEGDALVDRLARMIERDPRAREPMLQLAGIAMKSDREALGRDLYARAMAGLDRNNRLMRPARWNYGWDLYRAGDASGALAQWAVLAEPGPIRGEWLPTTLAVALWTLERKDEAVKWYAAAVRTYPDRWSSPRDIAALLPTWRDADRATLIEVQRAWAANPPTWP</sequence>
<feature type="chain" id="PRO_5011958334" description="Tetratricopeptide repeat-containing protein" evidence="1">
    <location>
        <begin position="26"/>
        <end position="214"/>
    </location>
</feature>
<dbReference type="STRING" id="1604334.SAMN05421546_0920"/>
<evidence type="ECO:0008006" key="4">
    <source>
        <dbReference type="Google" id="ProtNLM"/>
    </source>
</evidence>
<dbReference type="Gene3D" id="1.25.40.10">
    <property type="entry name" value="Tetratricopeptide repeat domain"/>
    <property type="match status" value="1"/>
</dbReference>
<name>A0A1N6R851_9GAMM</name>
<gene>
    <name evidence="2" type="ORF">SAMN05421546_0920</name>
</gene>
<protein>
    <recommendedName>
        <fullName evidence="4">Tetratricopeptide repeat-containing protein</fullName>
    </recommendedName>
</protein>
<organism evidence="2 3">
    <name type="scientific">Solilutibacter tolerans</name>
    <dbReference type="NCBI Taxonomy" id="1604334"/>
    <lineage>
        <taxon>Bacteria</taxon>
        <taxon>Pseudomonadati</taxon>
        <taxon>Pseudomonadota</taxon>
        <taxon>Gammaproteobacteria</taxon>
        <taxon>Lysobacterales</taxon>
        <taxon>Lysobacteraceae</taxon>
        <taxon>Solilutibacter</taxon>
    </lineage>
</organism>
<dbReference type="InterPro" id="IPR011990">
    <property type="entry name" value="TPR-like_helical_dom_sf"/>
</dbReference>
<dbReference type="SUPFAM" id="SSF48452">
    <property type="entry name" value="TPR-like"/>
    <property type="match status" value="1"/>
</dbReference>
<reference evidence="3" key="1">
    <citation type="submission" date="2017-01" db="EMBL/GenBank/DDBJ databases">
        <authorList>
            <person name="Varghese N."/>
            <person name="Submissions S."/>
        </authorList>
    </citation>
    <scope>NUCLEOTIDE SEQUENCE [LARGE SCALE GENOMIC DNA]</scope>
    <source>
        <strain evidence="3">UM1</strain>
    </source>
</reference>
<dbReference type="EMBL" id="FTLW01000002">
    <property type="protein sequence ID" value="SIQ25035.1"/>
    <property type="molecule type" value="Genomic_DNA"/>
</dbReference>
<keyword evidence="3" id="KW-1185">Reference proteome</keyword>
<proteinExistence type="predicted"/>